<evidence type="ECO:0000313" key="2">
    <source>
        <dbReference type="Proteomes" id="UP000681041"/>
    </source>
</evidence>
<sequence>MGEGLESKFHNYLLNKGYLFPPETIENYLLSLKVKPFVILTGNSGTGKTKLAQLFAQYVSTNKPKAQSIKTSVKVGKSSNSGGWSLKRDDVNDLIQIDDIEGQYNIKVDDIPATGKLNILTRIFYNDENQELKNHLSHLAKDDPQKRIDLEIELPSTENLQYKIIPVGANWTENRHILGFYNLITESYQKTPSLELILDAQKVENSNLPHFLILDEMNLSHVERYFADFLSALESGETIPLHSQEDKIINELKIPKNLLVVGTVNVDETTYMFSPKVLDRANTLEFETYSARNYMKNITKLETLKGNTEYLENPLQDMEVRNYDINKLGQVLGDIQTPDGNKLWEILGDELENFQEALKKAGFDFGFRVINEILRFMYVAWKYEKQPSKWINWERYFDAQIKQKMLPKLHGSERVLGEVIQELSKLCLDNQDEVRFPNSYKKLKEMEKVLFEQRYVSFIN</sequence>
<keyword evidence="2" id="KW-1185">Reference proteome</keyword>
<dbReference type="Proteomes" id="UP000681041">
    <property type="component" value="Chromosome"/>
</dbReference>
<gene>
    <name evidence="1" type="ORF">HYG87_00510</name>
</gene>
<organism evidence="1 2">
    <name type="scientific">Methanobacterium alkalithermotolerans</name>
    <dbReference type="NCBI Taxonomy" id="2731220"/>
    <lineage>
        <taxon>Archaea</taxon>
        <taxon>Methanobacteriati</taxon>
        <taxon>Methanobacteriota</taxon>
        <taxon>Methanomada group</taxon>
        <taxon>Methanobacteria</taxon>
        <taxon>Methanobacteriales</taxon>
        <taxon>Methanobacteriaceae</taxon>
        <taxon>Methanobacterium</taxon>
    </lineage>
</organism>
<name>A0A8T8K6J4_9EURY</name>
<evidence type="ECO:0008006" key="3">
    <source>
        <dbReference type="Google" id="ProtNLM"/>
    </source>
</evidence>
<protein>
    <recommendedName>
        <fullName evidence="3">ATPase dynein-related AAA domain-containing protein</fullName>
    </recommendedName>
</protein>
<dbReference type="KEGG" id="meme:HYG87_00510"/>
<accession>A0A8T8K6J4</accession>
<dbReference type="Gene3D" id="3.40.50.300">
    <property type="entry name" value="P-loop containing nucleotide triphosphate hydrolases"/>
    <property type="match status" value="1"/>
</dbReference>
<evidence type="ECO:0000313" key="1">
    <source>
        <dbReference type="EMBL" id="QUH24246.1"/>
    </source>
</evidence>
<dbReference type="OrthoDB" id="9837at2157"/>
<dbReference type="EMBL" id="CP058560">
    <property type="protein sequence ID" value="QUH24246.1"/>
    <property type="molecule type" value="Genomic_DNA"/>
</dbReference>
<dbReference type="SUPFAM" id="SSF52540">
    <property type="entry name" value="P-loop containing nucleoside triphosphate hydrolases"/>
    <property type="match status" value="1"/>
</dbReference>
<reference evidence="1" key="1">
    <citation type="submission" date="2020-07" db="EMBL/GenBank/DDBJ databases">
        <title>Methanobacterium. sp. MethCan genome.</title>
        <authorList>
            <person name="Postec A."/>
            <person name="Quemeneur M."/>
        </authorList>
    </citation>
    <scope>NUCLEOTIDE SEQUENCE</scope>
    <source>
        <strain evidence="1">MethCAN</strain>
    </source>
</reference>
<dbReference type="InterPro" id="IPR027417">
    <property type="entry name" value="P-loop_NTPase"/>
</dbReference>
<dbReference type="AlphaFoldDB" id="A0A8T8K6J4"/>
<proteinExistence type="predicted"/>